<comment type="caution">
    <text evidence="9">The sequence shown here is derived from an EMBL/GenBank/DDBJ whole genome shotgun (WGS) entry which is preliminary data.</text>
</comment>
<sequence>MKLLPVLTILLTGWIYSFGQNKIKGTIQNKDNHQPVAYATIIVNDPATGKTVNGTVANEQGAFEVSNLKKGTYNITIDFIGYTRQELKGINAPQDLGTIYMVAAGKALNEVVVTSRAPTTENKTDRVVYNVASDITSQGGVATDVLKKVPQVTVDIDGNVELQGNSNIRFLINGKPSSMFGNSLADALAAIPASQIKSIEAITSPGAKYDAQGTGGIINIILKDNPMQGMNGSVALSAGTRLENGAANLNFRKQKFGMNVFFSGNEQLSSHTPSYRTRYTFDTETKLTQATNTDFSRKAYQTGLGFDYGNLSAGLSYSYFGNRAIASTYQQPGDLYFSSDNRNHTAAVDWNIGYHTQFREKADELTLLYSGSNGNPYTSFVQGDTRSWTPGTDLQHNFSVDYSHKVSQQLTLESGAKVILHHFNNTAVSLPDTTQSYVFDYRMNIYAAYISARFSLFHNYDVVAGSRYEYTTIAMGKIPSYGEFLPTVNISRKIGEDQRIKLAFTRRIERPDKELNPFVNLSDPYNITMGNPYLKPEIGNNTELGYSRNFKSGGNVYVAVSERINTNDLKTYTAYYPTYQEGDSLYKDVTVTTRRNIGEEYNTGLILTSSLPLTKHLNIRENLVVINKHVVNHLDNGNKTDGINWRLNLNAAYSFPNDLVAEAFGEYRSAWNSIQGRVPQVINYTLAFRKLFWHKNASIGLTATNPFNQYIRQLTTLNTSNYTGTYLRMVPYRSFGMSMTYKFGKLQFKKEKEHGEDYLNNPPSM</sequence>
<evidence type="ECO:0000256" key="4">
    <source>
        <dbReference type="ARBA" id="ARBA00022692"/>
    </source>
</evidence>
<dbReference type="InterPro" id="IPR008969">
    <property type="entry name" value="CarboxyPept-like_regulatory"/>
</dbReference>
<evidence type="ECO:0000256" key="5">
    <source>
        <dbReference type="ARBA" id="ARBA00022729"/>
    </source>
</evidence>
<keyword evidence="10" id="KW-1185">Reference proteome</keyword>
<keyword evidence="3" id="KW-1134">Transmembrane beta strand</keyword>
<dbReference type="AlphaFoldDB" id="A0A3E1NUP2"/>
<keyword evidence="6" id="KW-0472">Membrane</keyword>
<dbReference type="Proteomes" id="UP000261174">
    <property type="component" value="Unassembled WGS sequence"/>
</dbReference>
<evidence type="ECO:0000313" key="10">
    <source>
        <dbReference type="Proteomes" id="UP000261174"/>
    </source>
</evidence>
<dbReference type="SUPFAM" id="SSF56935">
    <property type="entry name" value="Porins"/>
    <property type="match status" value="1"/>
</dbReference>
<dbReference type="Gene3D" id="2.40.170.20">
    <property type="entry name" value="TonB-dependent receptor, beta-barrel domain"/>
    <property type="match status" value="1"/>
</dbReference>
<name>A0A3E1NUP2_9BACT</name>
<dbReference type="RefSeq" id="WP_116856719.1">
    <property type="nucleotide sequence ID" value="NZ_QTJV01000013.1"/>
</dbReference>
<dbReference type="Pfam" id="PF13715">
    <property type="entry name" value="CarbopepD_reg_2"/>
    <property type="match status" value="1"/>
</dbReference>
<dbReference type="InterPro" id="IPR041700">
    <property type="entry name" value="OMP_b-brl_3"/>
</dbReference>
<keyword evidence="5" id="KW-0732">Signal</keyword>
<dbReference type="EMBL" id="QTJV01000013">
    <property type="protein sequence ID" value="RFM31564.1"/>
    <property type="molecule type" value="Genomic_DNA"/>
</dbReference>
<dbReference type="InterPro" id="IPR036942">
    <property type="entry name" value="Beta-barrel_TonB_sf"/>
</dbReference>
<dbReference type="Gene3D" id="2.170.130.10">
    <property type="entry name" value="TonB-dependent receptor, plug domain"/>
    <property type="match status" value="1"/>
</dbReference>
<dbReference type="InterPro" id="IPR037066">
    <property type="entry name" value="Plug_dom_sf"/>
</dbReference>
<dbReference type="Pfam" id="PF14905">
    <property type="entry name" value="OMP_b-brl_3"/>
    <property type="match status" value="1"/>
</dbReference>
<comment type="subcellular location">
    <subcellularLocation>
        <location evidence="1">Cell outer membrane</location>
        <topology evidence="1">Multi-pass membrane protein</topology>
    </subcellularLocation>
</comment>
<dbReference type="GO" id="GO:0009279">
    <property type="term" value="C:cell outer membrane"/>
    <property type="evidence" value="ECO:0007669"/>
    <property type="project" value="UniProtKB-SubCell"/>
</dbReference>
<proteinExistence type="predicted"/>
<keyword evidence="2" id="KW-0813">Transport</keyword>
<protein>
    <submittedName>
        <fullName evidence="9">TonB-dependent receptor</fullName>
    </submittedName>
</protein>
<keyword evidence="7" id="KW-0998">Cell outer membrane</keyword>
<dbReference type="SUPFAM" id="SSF49464">
    <property type="entry name" value="Carboxypeptidase regulatory domain-like"/>
    <property type="match status" value="1"/>
</dbReference>
<evidence type="ECO:0000313" key="9">
    <source>
        <dbReference type="EMBL" id="RFM31564.1"/>
    </source>
</evidence>
<gene>
    <name evidence="9" type="ORF">DXN04_28015</name>
</gene>
<evidence type="ECO:0000256" key="7">
    <source>
        <dbReference type="ARBA" id="ARBA00023237"/>
    </source>
</evidence>
<dbReference type="OrthoDB" id="905812at2"/>
<keyword evidence="9" id="KW-0675">Receptor</keyword>
<dbReference type="PANTHER" id="PTHR30069">
    <property type="entry name" value="TONB-DEPENDENT OUTER MEMBRANE RECEPTOR"/>
    <property type="match status" value="1"/>
</dbReference>
<evidence type="ECO:0000256" key="2">
    <source>
        <dbReference type="ARBA" id="ARBA00022448"/>
    </source>
</evidence>
<dbReference type="InterPro" id="IPR039426">
    <property type="entry name" value="TonB-dep_rcpt-like"/>
</dbReference>
<dbReference type="PANTHER" id="PTHR30069:SF29">
    <property type="entry name" value="HEMOGLOBIN AND HEMOGLOBIN-HAPTOGLOBIN-BINDING PROTEIN 1-RELATED"/>
    <property type="match status" value="1"/>
</dbReference>
<feature type="domain" description="Outer membrane protein beta-barrel" evidence="8">
    <location>
        <begin position="385"/>
        <end position="741"/>
    </location>
</feature>
<organism evidence="9 10">
    <name type="scientific">Chitinophaga silvisoli</name>
    <dbReference type="NCBI Taxonomy" id="2291814"/>
    <lineage>
        <taxon>Bacteria</taxon>
        <taxon>Pseudomonadati</taxon>
        <taxon>Bacteroidota</taxon>
        <taxon>Chitinophagia</taxon>
        <taxon>Chitinophagales</taxon>
        <taxon>Chitinophagaceae</taxon>
        <taxon>Chitinophaga</taxon>
    </lineage>
</organism>
<evidence type="ECO:0000256" key="6">
    <source>
        <dbReference type="ARBA" id="ARBA00023136"/>
    </source>
</evidence>
<evidence type="ECO:0000256" key="3">
    <source>
        <dbReference type="ARBA" id="ARBA00022452"/>
    </source>
</evidence>
<keyword evidence="4" id="KW-0812">Transmembrane</keyword>
<accession>A0A3E1NUP2</accession>
<dbReference type="Gene3D" id="2.60.40.1120">
    <property type="entry name" value="Carboxypeptidase-like, regulatory domain"/>
    <property type="match status" value="1"/>
</dbReference>
<evidence type="ECO:0000259" key="8">
    <source>
        <dbReference type="Pfam" id="PF14905"/>
    </source>
</evidence>
<dbReference type="GO" id="GO:0015344">
    <property type="term" value="F:siderophore uptake transmembrane transporter activity"/>
    <property type="evidence" value="ECO:0007669"/>
    <property type="project" value="TreeGrafter"/>
</dbReference>
<dbReference type="GO" id="GO:0044718">
    <property type="term" value="P:siderophore transmembrane transport"/>
    <property type="evidence" value="ECO:0007669"/>
    <property type="project" value="TreeGrafter"/>
</dbReference>
<reference evidence="9 10" key="1">
    <citation type="submission" date="2018-08" db="EMBL/GenBank/DDBJ databases">
        <title>Chitinophaga sp. K20C18050901, a novel bacterium isolated from forest soil.</title>
        <authorList>
            <person name="Wang C."/>
        </authorList>
    </citation>
    <scope>NUCLEOTIDE SEQUENCE [LARGE SCALE GENOMIC DNA]</scope>
    <source>
        <strain evidence="9 10">K20C18050901</strain>
    </source>
</reference>
<evidence type="ECO:0000256" key="1">
    <source>
        <dbReference type="ARBA" id="ARBA00004571"/>
    </source>
</evidence>